<feature type="region of interest" description="Disordered" evidence="1">
    <location>
        <begin position="182"/>
        <end position="208"/>
    </location>
</feature>
<feature type="region of interest" description="Disordered" evidence="1">
    <location>
        <begin position="237"/>
        <end position="273"/>
    </location>
</feature>
<sequence>MHGRAMPSINVGAKATILPQGNAEDASLSRSGESEVSSSPDLLAVPKARQAFAQQNSVTSYDTASEGTSSRLLALQKEVERLHRLEQLFLLADGSRTASSPETQTTEKSSAEVAHGNTESNSAAVQTSESLLVACQQEDAGAKERCFVSVCNAGAKKQRDHLSPRRRKPISRRPVAWVVPFGSDSRYPGNRNNAASPKTSAQQHADKEESLQAAFAARCGHLIERLEARQSQVAVLAEQRRKQQPTAGQAQLQGRTQEQRRPRGLREYSKQTHKTDLPVMHKSHLAKQKQRLKQTYTYSASYTKNEPRKKKRSQQNKNMKAQKVDFRLHICVSEACMWCFT</sequence>
<reference evidence="2 3" key="1">
    <citation type="journal article" date="2020" name="Cell">
        <title>Large-Scale Comparative Analyses of Tick Genomes Elucidate Their Genetic Diversity and Vector Capacities.</title>
        <authorList>
            <consortium name="Tick Genome and Microbiome Consortium (TIGMIC)"/>
            <person name="Jia N."/>
            <person name="Wang J."/>
            <person name="Shi W."/>
            <person name="Du L."/>
            <person name="Sun Y."/>
            <person name="Zhan W."/>
            <person name="Jiang J.F."/>
            <person name="Wang Q."/>
            <person name="Zhang B."/>
            <person name="Ji P."/>
            <person name="Bell-Sakyi L."/>
            <person name="Cui X.M."/>
            <person name="Yuan T.T."/>
            <person name="Jiang B.G."/>
            <person name="Yang W.F."/>
            <person name="Lam T.T."/>
            <person name="Chang Q.C."/>
            <person name="Ding S.J."/>
            <person name="Wang X.J."/>
            <person name="Zhu J.G."/>
            <person name="Ruan X.D."/>
            <person name="Zhao L."/>
            <person name="Wei J.T."/>
            <person name="Ye R.Z."/>
            <person name="Que T.C."/>
            <person name="Du C.H."/>
            <person name="Zhou Y.H."/>
            <person name="Cheng J.X."/>
            <person name="Dai P.F."/>
            <person name="Guo W.B."/>
            <person name="Han X.H."/>
            <person name="Huang E.J."/>
            <person name="Li L.F."/>
            <person name="Wei W."/>
            <person name="Gao Y.C."/>
            <person name="Liu J.Z."/>
            <person name="Shao H.Z."/>
            <person name="Wang X."/>
            <person name="Wang C.C."/>
            <person name="Yang T.C."/>
            <person name="Huo Q.B."/>
            <person name="Li W."/>
            <person name="Chen H.Y."/>
            <person name="Chen S.E."/>
            <person name="Zhou L.G."/>
            <person name="Ni X.B."/>
            <person name="Tian J.H."/>
            <person name="Sheng Y."/>
            <person name="Liu T."/>
            <person name="Pan Y.S."/>
            <person name="Xia L.Y."/>
            <person name="Li J."/>
            <person name="Zhao F."/>
            <person name="Cao W.C."/>
        </authorList>
    </citation>
    <scope>NUCLEOTIDE SEQUENCE [LARGE SCALE GENOMIC DNA]</scope>
    <source>
        <strain evidence="2">HaeL-2018</strain>
    </source>
</reference>
<dbReference type="Proteomes" id="UP000821853">
    <property type="component" value="Chromosome 1"/>
</dbReference>
<evidence type="ECO:0000313" key="3">
    <source>
        <dbReference type="Proteomes" id="UP000821853"/>
    </source>
</evidence>
<name>A0A9J6FJT1_HAELO</name>
<feature type="compositionally biased region" description="Polar residues" evidence="1">
    <location>
        <begin position="244"/>
        <end position="256"/>
    </location>
</feature>
<organism evidence="2 3">
    <name type="scientific">Haemaphysalis longicornis</name>
    <name type="common">Bush tick</name>
    <dbReference type="NCBI Taxonomy" id="44386"/>
    <lineage>
        <taxon>Eukaryota</taxon>
        <taxon>Metazoa</taxon>
        <taxon>Ecdysozoa</taxon>
        <taxon>Arthropoda</taxon>
        <taxon>Chelicerata</taxon>
        <taxon>Arachnida</taxon>
        <taxon>Acari</taxon>
        <taxon>Parasitiformes</taxon>
        <taxon>Ixodida</taxon>
        <taxon>Ixodoidea</taxon>
        <taxon>Ixodidae</taxon>
        <taxon>Haemaphysalinae</taxon>
        <taxon>Haemaphysalis</taxon>
    </lineage>
</organism>
<feature type="region of interest" description="Disordered" evidence="1">
    <location>
        <begin position="300"/>
        <end position="320"/>
    </location>
</feature>
<feature type="compositionally biased region" description="Low complexity" evidence="1">
    <location>
        <begin position="28"/>
        <end position="39"/>
    </location>
</feature>
<accession>A0A9J6FJT1</accession>
<dbReference type="VEuPathDB" id="VectorBase:HLOH_055357"/>
<comment type="caution">
    <text evidence="2">The sequence shown here is derived from an EMBL/GenBank/DDBJ whole genome shotgun (WGS) entry which is preliminary data.</text>
</comment>
<evidence type="ECO:0008006" key="4">
    <source>
        <dbReference type="Google" id="ProtNLM"/>
    </source>
</evidence>
<evidence type="ECO:0000313" key="2">
    <source>
        <dbReference type="EMBL" id="KAH9362672.1"/>
    </source>
</evidence>
<feature type="compositionally biased region" description="Polar residues" evidence="1">
    <location>
        <begin position="190"/>
        <end position="203"/>
    </location>
</feature>
<dbReference type="EMBL" id="JABSTR010000001">
    <property type="protein sequence ID" value="KAH9362672.1"/>
    <property type="molecule type" value="Genomic_DNA"/>
</dbReference>
<feature type="compositionally biased region" description="Basic and acidic residues" evidence="1">
    <location>
        <begin position="257"/>
        <end position="273"/>
    </location>
</feature>
<feature type="region of interest" description="Disordered" evidence="1">
    <location>
        <begin position="96"/>
        <end position="125"/>
    </location>
</feature>
<gene>
    <name evidence="2" type="ORF">HPB48_001231</name>
</gene>
<keyword evidence="3" id="KW-1185">Reference proteome</keyword>
<proteinExistence type="predicted"/>
<dbReference type="AlphaFoldDB" id="A0A9J6FJT1"/>
<evidence type="ECO:0000256" key="1">
    <source>
        <dbReference type="SAM" id="MobiDB-lite"/>
    </source>
</evidence>
<feature type="region of interest" description="Disordered" evidence="1">
    <location>
        <begin position="1"/>
        <end position="40"/>
    </location>
</feature>
<protein>
    <recommendedName>
        <fullName evidence="4">ALMS motif domain-containing protein</fullName>
    </recommendedName>
</protein>
<feature type="compositionally biased region" description="Polar residues" evidence="1">
    <location>
        <begin position="96"/>
        <end position="108"/>
    </location>
</feature>